<dbReference type="Proteomes" id="UP000823775">
    <property type="component" value="Unassembled WGS sequence"/>
</dbReference>
<dbReference type="EMBL" id="JACEIK010000231">
    <property type="protein sequence ID" value="MCD7452984.1"/>
    <property type="molecule type" value="Genomic_DNA"/>
</dbReference>
<organism evidence="3 4">
    <name type="scientific">Datura stramonium</name>
    <name type="common">Jimsonweed</name>
    <name type="synonym">Common thornapple</name>
    <dbReference type="NCBI Taxonomy" id="4076"/>
    <lineage>
        <taxon>Eukaryota</taxon>
        <taxon>Viridiplantae</taxon>
        <taxon>Streptophyta</taxon>
        <taxon>Embryophyta</taxon>
        <taxon>Tracheophyta</taxon>
        <taxon>Spermatophyta</taxon>
        <taxon>Magnoliopsida</taxon>
        <taxon>eudicotyledons</taxon>
        <taxon>Gunneridae</taxon>
        <taxon>Pentapetalae</taxon>
        <taxon>asterids</taxon>
        <taxon>lamiids</taxon>
        <taxon>Solanales</taxon>
        <taxon>Solanaceae</taxon>
        <taxon>Solanoideae</taxon>
        <taxon>Datureae</taxon>
        <taxon>Datura</taxon>
    </lineage>
</organism>
<comment type="caution">
    <text evidence="3">The sequence shown here is derived from an EMBL/GenBank/DDBJ whole genome shotgun (WGS) entry which is preliminary data.</text>
</comment>
<evidence type="ECO:0000313" key="3">
    <source>
        <dbReference type="EMBL" id="MCD7452984.1"/>
    </source>
</evidence>
<accession>A0ABS8S2A9</accession>
<dbReference type="PANTHER" id="PTHR35546:SF68">
    <property type="entry name" value="F-BOX DOMAIN-CONTAINING PROTEIN"/>
    <property type="match status" value="1"/>
</dbReference>
<protein>
    <recommendedName>
        <fullName evidence="2">F-box domain-containing protein</fullName>
    </recommendedName>
</protein>
<feature type="domain" description="F-box" evidence="2">
    <location>
        <begin position="13"/>
        <end position="53"/>
    </location>
</feature>
<dbReference type="SUPFAM" id="SSF81383">
    <property type="entry name" value="F-box domain"/>
    <property type="match status" value="1"/>
</dbReference>
<evidence type="ECO:0000313" key="4">
    <source>
        <dbReference type="Proteomes" id="UP000823775"/>
    </source>
</evidence>
<reference evidence="3 4" key="1">
    <citation type="journal article" date="2021" name="BMC Genomics">
        <title>Datura genome reveals duplications of psychoactive alkaloid biosynthetic genes and high mutation rate following tissue culture.</title>
        <authorList>
            <person name="Rajewski A."/>
            <person name="Carter-House D."/>
            <person name="Stajich J."/>
            <person name="Litt A."/>
        </authorList>
    </citation>
    <scope>NUCLEOTIDE SEQUENCE [LARGE SCALE GENOMIC DNA]</scope>
    <source>
        <strain evidence="3">AR-01</strain>
    </source>
</reference>
<evidence type="ECO:0000259" key="2">
    <source>
        <dbReference type="SMART" id="SM00256"/>
    </source>
</evidence>
<keyword evidence="4" id="KW-1185">Reference proteome</keyword>
<dbReference type="InterPro" id="IPR055290">
    <property type="entry name" value="At3g26010-like"/>
</dbReference>
<gene>
    <name evidence="3" type="ORF">HAX54_019043</name>
</gene>
<dbReference type="InterPro" id="IPR056592">
    <property type="entry name" value="Beta-prop_At3g26010-like"/>
</dbReference>
<feature type="transmembrane region" description="Helical" evidence="1">
    <location>
        <begin position="396"/>
        <end position="414"/>
    </location>
</feature>
<dbReference type="InterPro" id="IPR001810">
    <property type="entry name" value="F-box_dom"/>
</dbReference>
<proteinExistence type="predicted"/>
<dbReference type="Gene3D" id="1.20.1280.50">
    <property type="match status" value="1"/>
</dbReference>
<name>A0ABS8S2A9_DATST</name>
<keyword evidence="1" id="KW-0472">Membrane</keyword>
<dbReference type="Pfam" id="PF24750">
    <property type="entry name" value="b-prop_At3g26010-like"/>
    <property type="match status" value="1"/>
</dbReference>
<dbReference type="PANTHER" id="PTHR35546">
    <property type="entry name" value="F-BOX PROTEIN INTERACTION DOMAIN PROTEIN-RELATED"/>
    <property type="match status" value="1"/>
</dbReference>
<keyword evidence="1" id="KW-0812">Transmembrane</keyword>
<sequence>MTAASSSSSPLPLPSDIIFKILTRTSLRTLDTCKAVNKEWHDLIFESSFMPQFCARNQNISGYFVQTLSKTKHLTEFVSMDGCSGNSTTAPLHLPIDDELVKPRGNYCFDMKIEASTKQGMLCCVRRAKHEYRYHVCKPSTKQWLKLPNPRTRYSTVKVALIVLRSNPLYFRIIRLSSPRTVYHHYRKLGLEYYRCEIFDSECWEWRQGKDLLFPQGLYFDTFTPAVNAGGLIYLKLRDDQVMALNYNGEEAFPRFSLPKPPAFDKYKDYYPYNQLVEYKGKLGFTCLSPKGMELWVFNNGNQVWELKKEVDVETVKGVTKFPTPVGFYNADIALMKDYYEVIFYKLQDKSFNVVKLDKCPNVQEIFPFRSDLEPIDLRMLGANIISSTKQLCRPSWISIVTVFIFLFGILLFSHA</sequence>
<dbReference type="InterPro" id="IPR036047">
    <property type="entry name" value="F-box-like_dom_sf"/>
</dbReference>
<evidence type="ECO:0000256" key="1">
    <source>
        <dbReference type="SAM" id="Phobius"/>
    </source>
</evidence>
<keyword evidence="1" id="KW-1133">Transmembrane helix</keyword>
<dbReference type="SMART" id="SM00256">
    <property type="entry name" value="FBOX"/>
    <property type="match status" value="1"/>
</dbReference>